<keyword evidence="2" id="KW-1185">Reference proteome</keyword>
<sequence>MIDADLAKDIEVAAIKPNAIANPESKKGFFDLHELAEYHSLSQMLDGC</sequence>
<protein>
    <submittedName>
        <fullName evidence="1">Uncharacterized protein</fullName>
    </submittedName>
</protein>
<gene>
    <name evidence="1" type="ORF">OKA05_23565</name>
</gene>
<comment type="caution">
    <text evidence="1">The sequence shown here is derived from an EMBL/GenBank/DDBJ whole genome shotgun (WGS) entry which is preliminary data.</text>
</comment>
<evidence type="ECO:0000313" key="2">
    <source>
        <dbReference type="Proteomes" id="UP001320876"/>
    </source>
</evidence>
<evidence type="ECO:0000313" key="1">
    <source>
        <dbReference type="EMBL" id="MCW1925557.1"/>
    </source>
</evidence>
<dbReference type="EMBL" id="JAPDDT010000015">
    <property type="protein sequence ID" value="MCW1925557.1"/>
    <property type="molecule type" value="Genomic_DNA"/>
</dbReference>
<reference evidence="1 2" key="1">
    <citation type="submission" date="2022-10" db="EMBL/GenBank/DDBJ databases">
        <title>Luteolibacter arcticus strain CCTCC AB 2014275, whole genome shotgun sequencing project.</title>
        <authorList>
            <person name="Zhao G."/>
            <person name="Shen L."/>
        </authorList>
    </citation>
    <scope>NUCLEOTIDE SEQUENCE [LARGE SCALE GENOMIC DNA]</scope>
    <source>
        <strain evidence="1 2">CCTCC AB 2014275</strain>
    </source>
</reference>
<organism evidence="1 2">
    <name type="scientific">Luteolibacter arcticus</name>
    <dbReference type="NCBI Taxonomy" id="1581411"/>
    <lineage>
        <taxon>Bacteria</taxon>
        <taxon>Pseudomonadati</taxon>
        <taxon>Verrucomicrobiota</taxon>
        <taxon>Verrucomicrobiia</taxon>
        <taxon>Verrucomicrobiales</taxon>
        <taxon>Verrucomicrobiaceae</taxon>
        <taxon>Luteolibacter</taxon>
    </lineage>
</organism>
<name>A0ABT3GPW0_9BACT</name>
<dbReference type="RefSeq" id="WP_264489664.1">
    <property type="nucleotide sequence ID" value="NZ_JAPDDT010000015.1"/>
</dbReference>
<accession>A0ABT3GPW0</accession>
<proteinExistence type="predicted"/>
<dbReference type="Proteomes" id="UP001320876">
    <property type="component" value="Unassembled WGS sequence"/>
</dbReference>